<dbReference type="PANTHER" id="PTHR42928">
    <property type="entry name" value="TRICARBOXYLATE-BINDING PROTEIN"/>
    <property type="match status" value="1"/>
</dbReference>
<name>A0AAW9Q0E9_9BURK</name>
<keyword evidence="2" id="KW-0732">Signal</keyword>
<proteinExistence type="inferred from homology"/>
<reference evidence="3 4" key="1">
    <citation type="submission" date="2024-02" db="EMBL/GenBank/DDBJ databases">
        <title>Genome sequence of Aquincola sp. MAHUQ-54.</title>
        <authorList>
            <person name="Huq M.A."/>
        </authorList>
    </citation>
    <scope>NUCLEOTIDE SEQUENCE [LARGE SCALE GENOMIC DNA]</scope>
    <source>
        <strain evidence="3 4">MAHUQ-54</strain>
    </source>
</reference>
<comment type="similarity">
    <text evidence="1">Belongs to the UPF0065 (bug) family.</text>
</comment>
<dbReference type="Gene3D" id="3.40.190.10">
    <property type="entry name" value="Periplasmic binding protein-like II"/>
    <property type="match status" value="1"/>
</dbReference>
<dbReference type="PIRSF" id="PIRSF017082">
    <property type="entry name" value="YflP"/>
    <property type="match status" value="1"/>
</dbReference>
<feature type="signal peptide" evidence="2">
    <location>
        <begin position="1"/>
        <end position="25"/>
    </location>
</feature>
<organism evidence="3 4">
    <name type="scientific">Aquincola agrisoli</name>
    <dbReference type="NCBI Taxonomy" id="3119538"/>
    <lineage>
        <taxon>Bacteria</taxon>
        <taxon>Pseudomonadati</taxon>
        <taxon>Pseudomonadota</taxon>
        <taxon>Betaproteobacteria</taxon>
        <taxon>Burkholderiales</taxon>
        <taxon>Sphaerotilaceae</taxon>
        <taxon>Aquincola</taxon>
    </lineage>
</organism>
<evidence type="ECO:0000256" key="1">
    <source>
        <dbReference type="ARBA" id="ARBA00006987"/>
    </source>
</evidence>
<dbReference type="EMBL" id="JAZIBG010000017">
    <property type="protein sequence ID" value="MEF7613301.1"/>
    <property type="molecule type" value="Genomic_DNA"/>
</dbReference>
<dbReference type="Pfam" id="PF03401">
    <property type="entry name" value="TctC"/>
    <property type="match status" value="1"/>
</dbReference>
<feature type="chain" id="PRO_5043454762" evidence="2">
    <location>
        <begin position="26"/>
        <end position="322"/>
    </location>
</feature>
<dbReference type="CDD" id="cd07012">
    <property type="entry name" value="PBP2_Bug_TTT"/>
    <property type="match status" value="1"/>
</dbReference>
<dbReference type="SUPFAM" id="SSF53850">
    <property type="entry name" value="Periplasmic binding protein-like II"/>
    <property type="match status" value="1"/>
</dbReference>
<dbReference type="InterPro" id="IPR005064">
    <property type="entry name" value="BUG"/>
</dbReference>
<dbReference type="Proteomes" id="UP001336250">
    <property type="component" value="Unassembled WGS sequence"/>
</dbReference>
<dbReference type="InterPro" id="IPR042100">
    <property type="entry name" value="Bug_dom1"/>
</dbReference>
<accession>A0AAW9Q0E9</accession>
<dbReference type="AlphaFoldDB" id="A0AAW9Q0E9"/>
<evidence type="ECO:0000313" key="3">
    <source>
        <dbReference type="EMBL" id="MEF7613301.1"/>
    </source>
</evidence>
<sequence length="322" mass="33957">MTPTRRTTLACLLLAALGPAAFAQANFPDKPLTFIIPFGAGSATDQLARALAASITEQTKQAVIVDNRAGAGGMLAAQQAARAPADGYTVLVTTNSTQSANPHLFKKLPYDPGRDFRPLTALGRGGMVLVVRPDSPYRTLGDVLAKAKRDPGTLTFGSGNSSSRVAVEMLKQLSGIDMLWVGYKSNPNALTDLLGGQIDLMAIDTVTGLAQIQAGKLRPLGVSTPQRMPLLNGVPTIAEAGVKGYDIGYWFGAYVPAATPVPVANALRELFVKATRSSHAGAFYANTATEPWTTTADELARFQSLDTEKWGRVIKAAGIEAE</sequence>
<dbReference type="RefSeq" id="WP_332288245.1">
    <property type="nucleotide sequence ID" value="NZ_JAZIBG010000017.1"/>
</dbReference>
<protein>
    <submittedName>
        <fullName evidence="3">Tripartite tricarboxylate transporter substrate binding protein</fullName>
    </submittedName>
</protein>
<dbReference type="Gene3D" id="3.40.190.150">
    <property type="entry name" value="Bordetella uptake gene, domain 1"/>
    <property type="match status" value="1"/>
</dbReference>
<evidence type="ECO:0000313" key="4">
    <source>
        <dbReference type="Proteomes" id="UP001336250"/>
    </source>
</evidence>
<gene>
    <name evidence="3" type="ORF">V4F39_05205</name>
</gene>
<evidence type="ECO:0000256" key="2">
    <source>
        <dbReference type="SAM" id="SignalP"/>
    </source>
</evidence>
<comment type="caution">
    <text evidence="3">The sequence shown here is derived from an EMBL/GenBank/DDBJ whole genome shotgun (WGS) entry which is preliminary data.</text>
</comment>
<dbReference type="PANTHER" id="PTHR42928:SF5">
    <property type="entry name" value="BLR1237 PROTEIN"/>
    <property type="match status" value="1"/>
</dbReference>
<keyword evidence="4" id="KW-1185">Reference proteome</keyword>